<reference evidence="1" key="1">
    <citation type="journal article" date="2021" name="PeerJ">
        <title>Extensive microbial diversity within the chicken gut microbiome revealed by metagenomics and culture.</title>
        <authorList>
            <person name="Gilroy R."/>
            <person name="Ravi A."/>
            <person name="Getino M."/>
            <person name="Pursley I."/>
            <person name="Horton D.L."/>
            <person name="Alikhan N.F."/>
            <person name="Baker D."/>
            <person name="Gharbi K."/>
            <person name="Hall N."/>
            <person name="Watson M."/>
            <person name="Adriaenssens E.M."/>
            <person name="Foster-Nyarko E."/>
            <person name="Jarju S."/>
            <person name="Secka A."/>
            <person name="Antonio M."/>
            <person name="Oren A."/>
            <person name="Chaudhuri R.R."/>
            <person name="La Ragione R."/>
            <person name="Hildebrand F."/>
            <person name="Pallen M.J."/>
        </authorList>
    </citation>
    <scope>NUCLEOTIDE SEQUENCE</scope>
    <source>
        <strain evidence="1">ChiSxjej1B13-11774</strain>
    </source>
</reference>
<accession>A0A9D2ERQ9</accession>
<reference evidence="1" key="2">
    <citation type="submission" date="2021-04" db="EMBL/GenBank/DDBJ databases">
        <authorList>
            <person name="Gilroy R."/>
        </authorList>
    </citation>
    <scope>NUCLEOTIDE SEQUENCE</scope>
    <source>
        <strain evidence="1">ChiSxjej1B13-11774</strain>
    </source>
</reference>
<comment type="caution">
    <text evidence="1">The sequence shown here is derived from an EMBL/GenBank/DDBJ whole genome shotgun (WGS) entry which is preliminary data.</text>
</comment>
<proteinExistence type="predicted"/>
<name>A0A9D2ERQ9_9FIRM</name>
<dbReference type="AlphaFoldDB" id="A0A9D2ERQ9"/>
<sequence length="74" mass="8363">MKYTADDIKFAFECNAPDAYLSFYEAVREILQCDTTCQTFQLQKIQKFLYAAESGRKAADVQRAALTAERPTAS</sequence>
<evidence type="ECO:0000313" key="1">
    <source>
        <dbReference type="EMBL" id="HIZ42265.1"/>
    </source>
</evidence>
<dbReference type="Proteomes" id="UP000824048">
    <property type="component" value="Unassembled WGS sequence"/>
</dbReference>
<evidence type="ECO:0000313" key="2">
    <source>
        <dbReference type="Proteomes" id="UP000824048"/>
    </source>
</evidence>
<organism evidence="1 2">
    <name type="scientific">Candidatus Gemmiger excrementigallinarum</name>
    <dbReference type="NCBI Taxonomy" id="2838609"/>
    <lineage>
        <taxon>Bacteria</taxon>
        <taxon>Bacillati</taxon>
        <taxon>Bacillota</taxon>
        <taxon>Clostridia</taxon>
        <taxon>Eubacteriales</taxon>
        <taxon>Gemmiger</taxon>
    </lineage>
</organism>
<dbReference type="EMBL" id="DXBP01000045">
    <property type="protein sequence ID" value="HIZ42265.1"/>
    <property type="molecule type" value="Genomic_DNA"/>
</dbReference>
<gene>
    <name evidence="1" type="ORF">H9811_06860</name>
</gene>
<protein>
    <submittedName>
        <fullName evidence="1">Uncharacterized protein</fullName>
    </submittedName>
</protein>